<evidence type="ECO:0000313" key="2">
    <source>
        <dbReference type="EMBL" id="KXS14749.1"/>
    </source>
</evidence>
<evidence type="ECO:0000313" key="3">
    <source>
        <dbReference type="Proteomes" id="UP000070544"/>
    </source>
</evidence>
<gene>
    <name evidence="2" type="ORF">M427DRAFT_57399</name>
</gene>
<feature type="compositionally biased region" description="Basic and acidic residues" evidence="1">
    <location>
        <begin position="17"/>
        <end position="35"/>
    </location>
</feature>
<dbReference type="EMBL" id="KQ965767">
    <property type="protein sequence ID" value="KXS14749.1"/>
    <property type="molecule type" value="Genomic_DNA"/>
</dbReference>
<dbReference type="Proteomes" id="UP000070544">
    <property type="component" value="Unassembled WGS sequence"/>
</dbReference>
<proteinExistence type="predicted"/>
<protein>
    <submittedName>
        <fullName evidence="2">Uncharacterized protein</fullName>
    </submittedName>
</protein>
<keyword evidence="3" id="KW-1185">Reference proteome</keyword>
<name>A0A139ADL2_GONPJ</name>
<evidence type="ECO:0000256" key="1">
    <source>
        <dbReference type="SAM" id="MobiDB-lite"/>
    </source>
</evidence>
<reference evidence="2 3" key="1">
    <citation type="journal article" date="2015" name="Genome Biol. Evol.">
        <title>Phylogenomic analyses indicate that early fungi evolved digesting cell walls of algal ancestors of land plants.</title>
        <authorList>
            <person name="Chang Y."/>
            <person name="Wang S."/>
            <person name="Sekimoto S."/>
            <person name="Aerts A.L."/>
            <person name="Choi C."/>
            <person name="Clum A."/>
            <person name="LaButti K.M."/>
            <person name="Lindquist E.A."/>
            <person name="Yee Ngan C."/>
            <person name="Ohm R.A."/>
            <person name="Salamov A.A."/>
            <person name="Grigoriev I.V."/>
            <person name="Spatafora J.W."/>
            <person name="Berbee M.L."/>
        </authorList>
    </citation>
    <scope>NUCLEOTIDE SEQUENCE [LARGE SCALE GENOMIC DNA]</scope>
    <source>
        <strain evidence="2 3">JEL478</strain>
    </source>
</reference>
<sequence length="61" mass="6244">MELAAKNAELASSNLEAAKRNADLERENAELEKALGMEPGAPLPGEVREGESPVGAAATAP</sequence>
<organism evidence="2 3">
    <name type="scientific">Gonapodya prolifera (strain JEL478)</name>
    <name type="common">Monoblepharis prolifera</name>
    <dbReference type="NCBI Taxonomy" id="1344416"/>
    <lineage>
        <taxon>Eukaryota</taxon>
        <taxon>Fungi</taxon>
        <taxon>Fungi incertae sedis</taxon>
        <taxon>Chytridiomycota</taxon>
        <taxon>Chytridiomycota incertae sedis</taxon>
        <taxon>Monoblepharidomycetes</taxon>
        <taxon>Monoblepharidales</taxon>
        <taxon>Gonapodyaceae</taxon>
        <taxon>Gonapodya</taxon>
    </lineage>
</organism>
<feature type="region of interest" description="Disordered" evidence="1">
    <location>
        <begin position="1"/>
        <end position="61"/>
    </location>
</feature>
<accession>A0A139ADL2</accession>
<dbReference type="AlphaFoldDB" id="A0A139ADL2"/>